<keyword evidence="2" id="KW-1185">Reference proteome</keyword>
<organism evidence="2 3">
    <name type="scientific">Galleria mellonella</name>
    <name type="common">Greater wax moth</name>
    <dbReference type="NCBI Taxonomy" id="7137"/>
    <lineage>
        <taxon>Eukaryota</taxon>
        <taxon>Metazoa</taxon>
        <taxon>Ecdysozoa</taxon>
        <taxon>Arthropoda</taxon>
        <taxon>Hexapoda</taxon>
        <taxon>Insecta</taxon>
        <taxon>Pterygota</taxon>
        <taxon>Neoptera</taxon>
        <taxon>Endopterygota</taxon>
        <taxon>Lepidoptera</taxon>
        <taxon>Glossata</taxon>
        <taxon>Ditrysia</taxon>
        <taxon>Pyraloidea</taxon>
        <taxon>Pyralidae</taxon>
        <taxon>Galleriinae</taxon>
        <taxon>Galleria</taxon>
    </lineage>
</organism>
<feature type="region of interest" description="Disordered" evidence="1">
    <location>
        <begin position="1"/>
        <end position="22"/>
    </location>
</feature>
<evidence type="ECO:0000313" key="2">
    <source>
        <dbReference type="Proteomes" id="UP001652740"/>
    </source>
</evidence>
<name>A0ABM3MIT6_GALME</name>
<evidence type="ECO:0000313" key="3">
    <source>
        <dbReference type="RefSeq" id="XP_052751058.1"/>
    </source>
</evidence>
<reference evidence="3" key="1">
    <citation type="submission" date="2025-08" db="UniProtKB">
        <authorList>
            <consortium name="RefSeq"/>
        </authorList>
    </citation>
    <scope>IDENTIFICATION</scope>
    <source>
        <tissue evidence="3">Whole larvae</tissue>
    </source>
</reference>
<dbReference type="GeneID" id="128200746"/>
<evidence type="ECO:0000256" key="1">
    <source>
        <dbReference type="SAM" id="MobiDB-lite"/>
    </source>
</evidence>
<sequence length="357" mass="40065">MCESSGGKLKRRKKNTSISDEEPDAKMSIKFTHSKRGLFKDHNYLYSDTTKNEYFILLSPIEGNNVNLLQVNSILRTVPGVFYIRTMGSTAFKICFRSMKQANEFLLNKDLLEKHKLQPNNQLKSQGVIRAPTEISEEDLLINLKSTVDIIGVKRFKKKKEDGSFHPLPTVLVTFLSTQRPDHVTYDHIWLDVREFIRPLLQCFTCYKFGHGSSSCRSKQVCSICAGAHDYRSCINKENPKCVNCNGQHVAVSNSCPTKSMKLSQIKDKILGKTSYASVTSKSVNSVINSNTPVSINSSTQNKSPQKRALVTDIINSDTVLNTITKTVIELVKKAQTNSDTISSKLIKEILISNFST</sequence>
<accession>A0ABM3MIT6</accession>
<gene>
    <name evidence="3" type="primary">LOC128200746</name>
</gene>
<dbReference type="RefSeq" id="XP_052751058.1">
    <property type="nucleotide sequence ID" value="XM_052895098.1"/>
</dbReference>
<protein>
    <submittedName>
        <fullName evidence="3">Uncharacterized protein LOC128200746</fullName>
    </submittedName>
</protein>
<dbReference type="Proteomes" id="UP001652740">
    <property type="component" value="Unplaced"/>
</dbReference>
<proteinExistence type="predicted"/>